<dbReference type="AlphaFoldDB" id="A0A7J7GBD5"/>
<protein>
    <recommendedName>
        <fullName evidence="6">Pectin acetylesterase</fullName>
        <ecNumber evidence="6">3.1.1.-</ecNumber>
    </recommendedName>
</protein>
<sequence length="116" mass="13386">MNHMRRKRPLLFKRDISLNHTIRSFYSDLISLLCFCPQYALKDIKTPFFILNSAYDVYQTIAEAVGDWYFGRRVTKEIDCISLYSGVKIVQQPRDDPGNTSNTSGRTNVSCGNLRN</sequence>
<evidence type="ECO:0000256" key="1">
    <source>
        <dbReference type="ARBA" id="ARBA00003534"/>
    </source>
</evidence>
<dbReference type="EC" id="3.1.1.-" evidence="6"/>
<evidence type="ECO:0000256" key="5">
    <source>
        <dbReference type="ARBA" id="ARBA00023316"/>
    </source>
</evidence>
<evidence type="ECO:0000256" key="6">
    <source>
        <dbReference type="RuleBase" id="RU363114"/>
    </source>
</evidence>
<comment type="caution">
    <text evidence="8">The sequence shown here is derived from an EMBL/GenBank/DDBJ whole genome shotgun (WGS) entry which is preliminary data.</text>
</comment>
<keyword evidence="4 6" id="KW-0134">Cell wall</keyword>
<organism evidence="8 9">
    <name type="scientific">Camellia sinensis</name>
    <name type="common">Tea plant</name>
    <name type="synonym">Thea sinensis</name>
    <dbReference type="NCBI Taxonomy" id="4442"/>
    <lineage>
        <taxon>Eukaryota</taxon>
        <taxon>Viridiplantae</taxon>
        <taxon>Streptophyta</taxon>
        <taxon>Embryophyta</taxon>
        <taxon>Tracheophyta</taxon>
        <taxon>Spermatophyta</taxon>
        <taxon>Magnoliopsida</taxon>
        <taxon>eudicotyledons</taxon>
        <taxon>Gunneridae</taxon>
        <taxon>Pentapetalae</taxon>
        <taxon>asterids</taxon>
        <taxon>Ericales</taxon>
        <taxon>Theaceae</taxon>
        <taxon>Camellia</taxon>
    </lineage>
</organism>
<feature type="region of interest" description="Disordered" evidence="7">
    <location>
        <begin position="92"/>
        <end position="116"/>
    </location>
</feature>
<accession>A0A7J7GBD5</accession>
<evidence type="ECO:0000256" key="7">
    <source>
        <dbReference type="SAM" id="MobiDB-lite"/>
    </source>
</evidence>
<comment type="subcellular location">
    <subcellularLocation>
        <location evidence="2 6">Secreted</location>
        <location evidence="2 6">Cell wall</location>
    </subcellularLocation>
</comment>
<dbReference type="InterPro" id="IPR004963">
    <property type="entry name" value="PAE/NOTUM"/>
</dbReference>
<keyword evidence="5 6" id="KW-0961">Cell wall biogenesis/degradation</keyword>
<dbReference type="Proteomes" id="UP000593564">
    <property type="component" value="Unassembled WGS sequence"/>
</dbReference>
<dbReference type="Pfam" id="PF03283">
    <property type="entry name" value="PAE"/>
    <property type="match status" value="1"/>
</dbReference>
<dbReference type="GO" id="GO:0071555">
    <property type="term" value="P:cell wall organization"/>
    <property type="evidence" value="ECO:0007669"/>
    <property type="project" value="UniProtKB-KW"/>
</dbReference>
<evidence type="ECO:0000313" key="8">
    <source>
        <dbReference type="EMBL" id="KAF5938059.1"/>
    </source>
</evidence>
<comment type="function">
    <text evidence="1 6">Hydrolyzes acetyl esters in homogalacturonan regions of pectin. In type I primary cell wall, galacturonic acid residues of pectin can be acetylated at the O-2 and O-3 positions. Decreasing the degree of acetylation of pectin gels in vitro alters their physical properties.</text>
</comment>
<keyword evidence="9" id="KW-1185">Reference proteome</keyword>
<evidence type="ECO:0000313" key="9">
    <source>
        <dbReference type="Proteomes" id="UP000593564"/>
    </source>
</evidence>
<dbReference type="PANTHER" id="PTHR21562:SF69">
    <property type="entry name" value="PECTIN ACETYLESTERASE 9"/>
    <property type="match status" value="1"/>
</dbReference>
<feature type="compositionally biased region" description="Polar residues" evidence="7">
    <location>
        <begin position="98"/>
        <end position="116"/>
    </location>
</feature>
<dbReference type="PANTHER" id="PTHR21562">
    <property type="entry name" value="NOTUM-RELATED"/>
    <property type="match status" value="1"/>
</dbReference>
<evidence type="ECO:0000256" key="3">
    <source>
        <dbReference type="ARBA" id="ARBA00005784"/>
    </source>
</evidence>
<keyword evidence="6" id="KW-0964">Secreted</keyword>
<proteinExistence type="inferred from homology"/>
<reference evidence="8 9" key="2">
    <citation type="submission" date="2020-07" db="EMBL/GenBank/DDBJ databases">
        <title>Genome assembly of wild tea tree DASZ reveals pedigree and selection history of tea varieties.</title>
        <authorList>
            <person name="Zhang W."/>
        </authorList>
    </citation>
    <scope>NUCLEOTIDE SEQUENCE [LARGE SCALE GENOMIC DNA]</scope>
    <source>
        <strain evidence="9">cv. G240</strain>
        <tissue evidence="8">Leaf</tissue>
    </source>
</reference>
<gene>
    <name evidence="8" type="ORF">HYC85_025565</name>
</gene>
<dbReference type="EMBL" id="JACBKZ010000012">
    <property type="protein sequence ID" value="KAF5938059.1"/>
    <property type="molecule type" value="Genomic_DNA"/>
</dbReference>
<evidence type="ECO:0000256" key="2">
    <source>
        <dbReference type="ARBA" id="ARBA00004191"/>
    </source>
</evidence>
<reference evidence="9" key="1">
    <citation type="journal article" date="2020" name="Nat. Commun.">
        <title>Genome assembly of wild tea tree DASZ reveals pedigree and selection history of tea varieties.</title>
        <authorList>
            <person name="Zhang W."/>
            <person name="Zhang Y."/>
            <person name="Qiu H."/>
            <person name="Guo Y."/>
            <person name="Wan H."/>
            <person name="Zhang X."/>
            <person name="Scossa F."/>
            <person name="Alseekh S."/>
            <person name="Zhang Q."/>
            <person name="Wang P."/>
            <person name="Xu L."/>
            <person name="Schmidt M.H."/>
            <person name="Jia X."/>
            <person name="Li D."/>
            <person name="Zhu A."/>
            <person name="Guo F."/>
            <person name="Chen W."/>
            <person name="Ni D."/>
            <person name="Usadel B."/>
            <person name="Fernie A.R."/>
            <person name="Wen W."/>
        </authorList>
    </citation>
    <scope>NUCLEOTIDE SEQUENCE [LARGE SCALE GENOMIC DNA]</scope>
    <source>
        <strain evidence="9">cv. G240</strain>
    </source>
</reference>
<name>A0A7J7GBD5_CAMSI</name>
<evidence type="ECO:0000256" key="4">
    <source>
        <dbReference type="ARBA" id="ARBA00022512"/>
    </source>
</evidence>
<comment type="similarity">
    <text evidence="3 6">Belongs to the pectinacetylesterase family.</text>
</comment>
<keyword evidence="6" id="KW-0378">Hydrolase</keyword>
<dbReference type="GO" id="GO:0016787">
    <property type="term" value="F:hydrolase activity"/>
    <property type="evidence" value="ECO:0007669"/>
    <property type="project" value="UniProtKB-KW"/>
</dbReference>